<dbReference type="InterPro" id="IPR036259">
    <property type="entry name" value="MFS_trans_sf"/>
</dbReference>
<protein>
    <submittedName>
        <fullName evidence="10">MFS transporter, PPP family, 3-phenylpropionic acid transporter</fullName>
    </submittedName>
</protein>
<feature type="transmembrane region" description="Helical" evidence="8">
    <location>
        <begin position="159"/>
        <end position="181"/>
    </location>
</feature>
<keyword evidence="3" id="KW-1003">Cell membrane</keyword>
<keyword evidence="2" id="KW-0813">Transport</keyword>
<feature type="transmembrane region" description="Helical" evidence="8">
    <location>
        <begin position="43"/>
        <end position="65"/>
    </location>
</feature>
<gene>
    <name evidence="10" type="ORF">SAMN05444373_103123</name>
</gene>
<feature type="transmembrane region" description="Helical" evidence="8">
    <location>
        <begin position="291"/>
        <end position="313"/>
    </location>
</feature>
<feature type="transmembrane region" description="Helical" evidence="8">
    <location>
        <begin position="267"/>
        <end position="285"/>
    </location>
</feature>
<feature type="transmembrane region" description="Helical" evidence="8">
    <location>
        <begin position="357"/>
        <end position="374"/>
    </location>
</feature>
<sequence length="385" mass="42362">MGKQKPSTVVFLFQSALLWSCVPVVYSFLPVYLDKSGFRESHIGILLALGPLMSIILQPFIGILADRSPYKNTFLILLNAGTLISILLFPLHNGLLHVALASFLLASFQAALISVSEAITLEGLDRIQKPYGPVRLAGTAGYAVVSVIAGFFMEKDIRSIFYLTAFMAFFSILSAWSLPRVEGHQSRTRRVPVTDIFKNRELVLLMTFSMVAHMGISFYQNFFPLYFAFIGGTSDILGILYFISGISEVPFLLYADQIEKKLGIHKTLAFSMGVVGVRFLLLFIIRCPVLMYPVMLLNGLTYIVFSFSLAVHINRTVPLELRATGQTIHGMSMALGRILGSVLGGFLIEAIGLMKALLVIALFSLSAIAMFAAVNTRIGKAHTRS</sequence>
<feature type="domain" description="Major facilitator superfamily associated" evidence="9">
    <location>
        <begin position="10"/>
        <end position="355"/>
    </location>
</feature>
<feature type="transmembrane region" description="Helical" evidence="8">
    <location>
        <begin position="136"/>
        <end position="153"/>
    </location>
</feature>
<evidence type="ECO:0000313" key="10">
    <source>
        <dbReference type="EMBL" id="SHJ19945.1"/>
    </source>
</evidence>
<evidence type="ECO:0000256" key="8">
    <source>
        <dbReference type="SAM" id="Phobius"/>
    </source>
</evidence>
<evidence type="ECO:0000256" key="6">
    <source>
        <dbReference type="ARBA" id="ARBA00022989"/>
    </source>
</evidence>
<keyword evidence="11" id="KW-1185">Reference proteome</keyword>
<feature type="transmembrane region" description="Helical" evidence="8">
    <location>
        <begin position="225"/>
        <end position="255"/>
    </location>
</feature>
<feature type="transmembrane region" description="Helical" evidence="8">
    <location>
        <begin position="202"/>
        <end position="219"/>
    </location>
</feature>
<keyword evidence="5 8" id="KW-0812">Transmembrane</keyword>
<evidence type="ECO:0000256" key="1">
    <source>
        <dbReference type="ARBA" id="ARBA00004429"/>
    </source>
</evidence>
<keyword evidence="6 8" id="KW-1133">Transmembrane helix</keyword>
<comment type="subcellular location">
    <subcellularLocation>
        <location evidence="1">Cell inner membrane</location>
        <topology evidence="1">Multi-pass membrane protein</topology>
    </subcellularLocation>
</comment>
<keyword evidence="4" id="KW-0997">Cell inner membrane</keyword>
<proteinExistence type="predicted"/>
<dbReference type="PANTHER" id="PTHR23522">
    <property type="entry name" value="BLL5896 PROTEIN"/>
    <property type="match status" value="1"/>
</dbReference>
<dbReference type="PANTHER" id="PTHR23522:SF10">
    <property type="entry name" value="3-PHENYLPROPIONIC ACID TRANSPORTER-RELATED"/>
    <property type="match status" value="1"/>
</dbReference>
<evidence type="ECO:0000259" key="9">
    <source>
        <dbReference type="Pfam" id="PF12832"/>
    </source>
</evidence>
<evidence type="ECO:0000313" key="11">
    <source>
        <dbReference type="Proteomes" id="UP000324781"/>
    </source>
</evidence>
<dbReference type="Gene3D" id="1.20.1250.20">
    <property type="entry name" value="MFS general substrate transporter like domains"/>
    <property type="match status" value="2"/>
</dbReference>
<dbReference type="AlphaFoldDB" id="A0A1M6HCL9"/>
<dbReference type="EMBL" id="FQZP01000031">
    <property type="protein sequence ID" value="SHJ19945.1"/>
    <property type="molecule type" value="Genomic_DNA"/>
</dbReference>
<dbReference type="Pfam" id="PF12832">
    <property type="entry name" value="MFS_1_like"/>
    <property type="match status" value="1"/>
</dbReference>
<evidence type="ECO:0000256" key="4">
    <source>
        <dbReference type="ARBA" id="ARBA00022519"/>
    </source>
</evidence>
<feature type="transmembrane region" description="Helical" evidence="8">
    <location>
        <begin position="95"/>
        <end position="115"/>
    </location>
</feature>
<feature type="transmembrane region" description="Helical" evidence="8">
    <location>
        <begin position="334"/>
        <end position="351"/>
    </location>
</feature>
<evidence type="ECO:0000256" key="5">
    <source>
        <dbReference type="ARBA" id="ARBA00022692"/>
    </source>
</evidence>
<dbReference type="RefSeq" id="WP_188118460.1">
    <property type="nucleotide sequence ID" value="NZ_FQZP01000031.1"/>
</dbReference>
<dbReference type="GO" id="GO:0005886">
    <property type="term" value="C:plasma membrane"/>
    <property type="evidence" value="ECO:0007669"/>
    <property type="project" value="UniProtKB-SubCell"/>
</dbReference>
<evidence type="ECO:0000256" key="2">
    <source>
        <dbReference type="ARBA" id="ARBA00022448"/>
    </source>
</evidence>
<evidence type="ECO:0000256" key="3">
    <source>
        <dbReference type="ARBA" id="ARBA00022475"/>
    </source>
</evidence>
<evidence type="ECO:0000256" key="7">
    <source>
        <dbReference type="ARBA" id="ARBA00023136"/>
    </source>
</evidence>
<reference evidence="10 11" key="1">
    <citation type="submission" date="2016-11" db="EMBL/GenBank/DDBJ databases">
        <authorList>
            <person name="Varghese N."/>
            <person name="Submissions S."/>
        </authorList>
    </citation>
    <scope>NUCLEOTIDE SEQUENCE [LARGE SCALE GENOMIC DNA]</scope>
    <source>
        <strain evidence="10 11">DSM 19027</strain>
    </source>
</reference>
<keyword evidence="7 8" id="KW-0472">Membrane</keyword>
<feature type="transmembrane region" description="Helical" evidence="8">
    <location>
        <begin position="72"/>
        <end position="89"/>
    </location>
</feature>
<dbReference type="SUPFAM" id="SSF103473">
    <property type="entry name" value="MFS general substrate transporter"/>
    <property type="match status" value="1"/>
</dbReference>
<accession>A0A1M6HCL9</accession>
<dbReference type="InterPro" id="IPR024989">
    <property type="entry name" value="MFS_assoc_dom"/>
</dbReference>
<organism evidence="10 11">
    <name type="scientific">Thermoclostridium caenicola</name>
    <dbReference type="NCBI Taxonomy" id="659425"/>
    <lineage>
        <taxon>Bacteria</taxon>
        <taxon>Bacillati</taxon>
        <taxon>Bacillota</taxon>
        <taxon>Clostridia</taxon>
        <taxon>Eubacteriales</taxon>
        <taxon>Oscillospiraceae</taxon>
        <taxon>Thermoclostridium</taxon>
    </lineage>
</organism>
<dbReference type="Proteomes" id="UP000324781">
    <property type="component" value="Unassembled WGS sequence"/>
</dbReference>
<name>A0A1M6HCL9_9FIRM</name>